<gene>
    <name evidence="2" type="ORF">ATL31_2036</name>
</gene>
<name>A0A2N3YK77_9MICO</name>
<dbReference type="GO" id="GO:0016740">
    <property type="term" value="F:transferase activity"/>
    <property type="evidence" value="ECO:0007669"/>
    <property type="project" value="UniProtKB-KW"/>
</dbReference>
<keyword evidence="1" id="KW-0472">Membrane</keyword>
<feature type="transmembrane region" description="Helical" evidence="1">
    <location>
        <begin position="397"/>
        <end position="422"/>
    </location>
</feature>
<dbReference type="PANTHER" id="PTHR43685:SF3">
    <property type="entry name" value="SLR2126 PROTEIN"/>
    <property type="match status" value="1"/>
</dbReference>
<dbReference type="PANTHER" id="PTHR43685">
    <property type="entry name" value="GLYCOSYLTRANSFERASE"/>
    <property type="match status" value="1"/>
</dbReference>
<feature type="transmembrane region" description="Helical" evidence="1">
    <location>
        <begin position="690"/>
        <end position="708"/>
    </location>
</feature>
<feature type="transmembrane region" description="Helical" evidence="1">
    <location>
        <begin position="728"/>
        <end position="748"/>
    </location>
</feature>
<protein>
    <submittedName>
        <fullName evidence="2">GT2 family glycosyltransferase</fullName>
    </submittedName>
</protein>
<dbReference type="InterPro" id="IPR029044">
    <property type="entry name" value="Nucleotide-diphossugar_trans"/>
</dbReference>
<evidence type="ECO:0000313" key="2">
    <source>
        <dbReference type="EMBL" id="PKW27198.1"/>
    </source>
</evidence>
<reference evidence="2 3" key="1">
    <citation type="submission" date="2017-12" db="EMBL/GenBank/DDBJ databases">
        <title>Sequencing the genomes of 1000 Actinobacteria strains.</title>
        <authorList>
            <person name="Klenk H.-P."/>
        </authorList>
    </citation>
    <scope>NUCLEOTIDE SEQUENCE [LARGE SCALE GENOMIC DNA]</scope>
    <source>
        <strain evidence="2 3">DSM 12806</strain>
    </source>
</reference>
<keyword evidence="3" id="KW-1185">Reference proteome</keyword>
<dbReference type="Pfam" id="PF13641">
    <property type="entry name" value="Glyco_tranf_2_3"/>
    <property type="match status" value="1"/>
</dbReference>
<dbReference type="AlphaFoldDB" id="A0A2N3YK77"/>
<keyword evidence="1" id="KW-0812">Transmembrane</keyword>
<dbReference type="InterPro" id="IPR050834">
    <property type="entry name" value="Glycosyltransf_2"/>
</dbReference>
<dbReference type="RefSeq" id="WP_101395657.1">
    <property type="nucleotide sequence ID" value="NZ_PJNE01000001.1"/>
</dbReference>
<proteinExistence type="predicted"/>
<evidence type="ECO:0000313" key="3">
    <source>
        <dbReference type="Proteomes" id="UP000233781"/>
    </source>
</evidence>
<dbReference type="Proteomes" id="UP000233781">
    <property type="component" value="Unassembled WGS sequence"/>
</dbReference>
<feature type="transmembrane region" description="Helical" evidence="1">
    <location>
        <begin position="283"/>
        <end position="307"/>
    </location>
</feature>
<feature type="transmembrane region" description="Helical" evidence="1">
    <location>
        <begin position="542"/>
        <end position="562"/>
    </location>
</feature>
<keyword evidence="1" id="KW-1133">Transmembrane helix</keyword>
<accession>A0A2N3YK77</accession>
<feature type="transmembrane region" description="Helical" evidence="1">
    <location>
        <begin position="769"/>
        <end position="791"/>
    </location>
</feature>
<keyword evidence="2" id="KW-0808">Transferase</keyword>
<feature type="transmembrane region" description="Helical" evidence="1">
    <location>
        <begin position="489"/>
        <end position="510"/>
    </location>
</feature>
<dbReference type="Gene3D" id="3.90.550.10">
    <property type="entry name" value="Spore Coat Polysaccharide Biosynthesis Protein SpsA, Chain A"/>
    <property type="match status" value="1"/>
</dbReference>
<sequence>MTLAPTRPVASAPGPLATALAPHVTAVVVSRRDPTGITPVLEAALAQTLAPDEIVVVDRTSGASLPGDLQEADDTTLATLVAAVRDRHGIPVTVVEADGRAPVRTALLRVVTAHAPSEDAVDLVWFLPAGAVPEPDALVRLVDAWRRSPSTGVLGPKHVDIDSPHRLRAVSIRTTRGGRLLPRPVPGEPDQGQYDALTDVLAVPLAGSLVERDLLLGLRGWESSFGDVAADLDLGWRAQLSGRRVVVVPSSRVRSGPGVAVATATNGARRRAARRVALARAPWWQAPFLTLWIAVTSVVAAVGLLLLKRPRAAAAELGALASLDPVRGLRARWRTRHRPVVRRHDLGMLFEARRSVLTGWGDSVHHALVPPQAPIGDQAADLNPRSWFVKVVRHPGIVAVLLALAVTVAAGRSLGLGVVTGIGRGLSGGELVGSRADAGALWHAWRDGWSGSGLGGPDAAGPHSVLLAGPAWVVDHLPLLPAPTSPGGLVVALLVLLAMPLAAASAYLGLRVVAARRWVRTLGAVAWACSGPGAAAVAQGRLGAVVALLLLPAAAAGLWLVAARRSTATSAFATALGVTVLGTFAPVLAALAVVLALVLALVRRRARVHALVVALVPAAVLAPWLLHDGPAGWPALVAGVGLAQWGGSAPAPWRLALLDTGGTGAPVVWSMLPLVVVGVAGLVRGRRWRGAPATLAVLLPVLLALALVAPRVRLGTVPSGVEGAGQAITPWAGTLLLPVVLVLVLSAAHALDALPVVARGRARTVALRVAAGLAVVAVAATAGGVVVGTLGTSLSAWRDPRPAVAVDQAQGAFATRALFVVPGDAGAAYRFVGREDADLVRPFPRPSRAGGAVAGSVTRLLGAAPGSASLISSAATDLLAVRGDQVPEVVRRLDATEGLQSISPRDGWRLWRLSPVGEGTDSLVAPPRLRMETPTESLLVETDGAHAATDTTIDAPAGSTLVVAEPAGWAREAVVAVDDVPLRAVAGAATPTYALPPGPGRLTISLVDPDRWWHLGQGLALAVLCFLAVPFGRRETRVGPR</sequence>
<evidence type="ECO:0000256" key="1">
    <source>
        <dbReference type="SAM" id="Phobius"/>
    </source>
</evidence>
<dbReference type="OrthoDB" id="3734530at2"/>
<comment type="caution">
    <text evidence="2">The sequence shown here is derived from an EMBL/GenBank/DDBJ whole genome shotgun (WGS) entry which is preliminary data.</text>
</comment>
<dbReference type="SUPFAM" id="SSF53448">
    <property type="entry name" value="Nucleotide-diphospho-sugar transferases"/>
    <property type="match status" value="1"/>
</dbReference>
<feature type="transmembrane region" description="Helical" evidence="1">
    <location>
        <begin position="574"/>
        <end position="601"/>
    </location>
</feature>
<feature type="transmembrane region" description="Helical" evidence="1">
    <location>
        <begin position="663"/>
        <end position="683"/>
    </location>
</feature>
<dbReference type="EMBL" id="PJNE01000001">
    <property type="protein sequence ID" value="PKW27198.1"/>
    <property type="molecule type" value="Genomic_DNA"/>
</dbReference>
<organism evidence="2 3">
    <name type="scientific">Phycicoccus duodecadis</name>
    <dbReference type="NCBI Taxonomy" id="173053"/>
    <lineage>
        <taxon>Bacteria</taxon>
        <taxon>Bacillati</taxon>
        <taxon>Actinomycetota</taxon>
        <taxon>Actinomycetes</taxon>
        <taxon>Micrococcales</taxon>
        <taxon>Intrasporangiaceae</taxon>
        <taxon>Phycicoccus</taxon>
    </lineage>
</organism>
<feature type="transmembrane region" description="Helical" evidence="1">
    <location>
        <begin position="608"/>
        <end position="626"/>
    </location>
</feature>